<feature type="compositionally biased region" description="Low complexity" evidence="1">
    <location>
        <begin position="7"/>
        <end position="28"/>
    </location>
</feature>
<evidence type="ECO:0000313" key="3">
    <source>
        <dbReference type="Proteomes" id="UP000703269"/>
    </source>
</evidence>
<dbReference type="Proteomes" id="UP000703269">
    <property type="component" value="Unassembled WGS sequence"/>
</dbReference>
<dbReference type="AlphaFoldDB" id="A0A9P3GSX3"/>
<reference evidence="2 3" key="1">
    <citation type="submission" date="2021-08" db="EMBL/GenBank/DDBJ databases">
        <title>Draft Genome Sequence of Phanerochaete sordida strain YK-624.</title>
        <authorList>
            <person name="Mori T."/>
            <person name="Dohra H."/>
            <person name="Suzuki T."/>
            <person name="Kawagishi H."/>
            <person name="Hirai H."/>
        </authorList>
    </citation>
    <scope>NUCLEOTIDE SEQUENCE [LARGE SCALE GENOMIC DNA]</scope>
    <source>
        <strain evidence="2 3">YK-624</strain>
    </source>
</reference>
<feature type="region of interest" description="Disordered" evidence="1">
    <location>
        <begin position="1"/>
        <end position="139"/>
    </location>
</feature>
<comment type="caution">
    <text evidence="2">The sequence shown here is derived from an EMBL/GenBank/DDBJ whole genome shotgun (WGS) entry which is preliminary data.</text>
</comment>
<protein>
    <submittedName>
        <fullName evidence="2">Uncharacterized protein</fullName>
    </submittedName>
</protein>
<name>A0A9P3GSX3_9APHY</name>
<keyword evidence="3" id="KW-1185">Reference proteome</keyword>
<sequence>MSSVATPVSGYGSPAPSVSPVPYVSPVSRLSPTPVTYVHHGTHKANYPKPKPVNIFSNDGTFLERFQRMKRDEEDRKKQEEALARKREFDNRFRKRGKRPSPPLEDSNDTAEISPPKKMRTDSDSSRESITKDLPTMVV</sequence>
<proteinExistence type="predicted"/>
<organism evidence="2 3">
    <name type="scientific">Phanerochaete sordida</name>
    <dbReference type="NCBI Taxonomy" id="48140"/>
    <lineage>
        <taxon>Eukaryota</taxon>
        <taxon>Fungi</taxon>
        <taxon>Dikarya</taxon>
        <taxon>Basidiomycota</taxon>
        <taxon>Agaricomycotina</taxon>
        <taxon>Agaricomycetes</taxon>
        <taxon>Polyporales</taxon>
        <taxon>Phanerochaetaceae</taxon>
        <taxon>Phanerochaete</taxon>
    </lineage>
</organism>
<dbReference type="OrthoDB" id="5544050at2759"/>
<gene>
    <name evidence="2" type="ORF">PsYK624_166070</name>
</gene>
<evidence type="ECO:0000256" key="1">
    <source>
        <dbReference type="SAM" id="MobiDB-lite"/>
    </source>
</evidence>
<feature type="compositionally biased region" description="Basic and acidic residues" evidence="1">
    <location>
        <begin position="119"/>
        <end position="131"/>
    </location>
</feature>
<feature type="compositionally biased region" description="Basic and acidic residues" evidence="1">
    <location>
        <begin position="65"/>
        <end position="92"/>
    </location>
</feature>
<dbReference type="EMBL" id="BPQB01000146">
    <property type="protein sequence ID" value="GJF00322.1"/>
    <property type="molecule type" value="Genomic_DNA"/>
</dbReference>
<evidence type="ECO:0000313" key="2">
    <source>
        <dbReference type="EMBL" id="GJF00322.1"/>
    </source>
</evidence>
<accession>A0A9P3GSX3</accession>